<dbReference type="Pfam" id="PF04023">
    <property type="entry name" value="FeoA"/>
    <property type="match status" value="1"/>
</dbReference>
<dbReference type="SUPFAM" id="SSF50037">
    <property type="entry name" value="C-terminal domain of transcriptional repressors"/>
    <property type="match status" value="1"/>
</dbReference>
<dbReference type="Proteomes" id="UP000184148">
    <property type="component" value="Unassembled WGS sequence"/>
</dbReference>
<accession>A0A1M4XAH2</accession>
<dbReference type="Gene3D" id="2.30.30.90">
    <property type="match status" value="1"/>
</dbReference>
<dbReference type="InterPro" id="IPR038157">
    <property type="entry name" value="FeoA_core_dom"/>
</dbReference>
<keyword evidence="1" id="KW-0408">Iron</keyword>
<sequence>MTLDKCKRGQKIKILNIPNEVIRSQAIRFGIFEGTVVTCEEVVPAGPVVVGMCKQQIAIGRELAKSIAVQPVN</sequence>
<dbReference type="SMART" id="SM00899">
    <property type="entry name" value="FeoA"/>
    <property type="match status" value="1"/>
</dbReference>
<protein>
    <submittedName>
        <fullName evidence="3">Fe2+ transport system protein FeoA</fullName>
    </submittedName>
</protein>
<proteinExistence type="predicted"/>
<feature type="domain" description="Ferrous iron transporter FeoA-like" evidence="2">
    <location>
        <begin position="1"/>
        <end position="71"/>
    </location>
</feature>
<keyword evidence="4" id="KW-1185">Reference proteome</keyword>
<dbReference type="InterPro" id="IPR007167">
    <property type="entry name" value="Fe-transptr_FeoA-like"/>
</dbReference>
<evidence type="ECO:0000259" key="2">
    <source>
        <dbReference type="SMART" id="SM00899"/>
    </source>
</evidence>
<dbReference type="AlphaFoldDB" id="A0A1M4XAH2"/>
<evidence type="ECO:0000313" key="3">
    <source>
        <dbReference type="EMBL" id="SHE90509.1"/>
    </source>
</evidence>
<dbReference type="RefSeq" id="WP_073237770.1">
    <property type="nucleotide sequence ID" value="NZ_FQUY01000008.1"/>
</dbReference>
<dbReference type="GO" id="GO:0046914">
    <property type="term" value="F:transition metal ion binding"/>
    <property type="evidence" value="ECO:0007669"/>
    <property type="project" value="InterPro"/>
</dbReference>
<evidence type="ECO:0000313" key="4">
    <source>
        <dbReference type="Proteomes" id="UP000184148"/>
    </source>
</evidence>
<dbReference type="InterPro" id="IPR008988">
    <property type="entry name" value="Transcriptional_repressor_C"/>
</dbReference>
<dbReference type="EMBL" id="FQUY01000008">
    <property type="protein sequence ID" value="SHE90509.1"/>
    <property type="molecule type" value="Genomic_DNA"/>
</dbReference>
<evidence type="ECO:0000256" key="1">
    <source>
        <dbReference type="ARBA" id="ARBA00023004"/>
    </source>
</evidence>
<name>A0A1M4XAH2_9FIRM</name>
<organism evidence="3 4">
    <name type="scientific">Desulforamulus putei DSM 12395</name>
    <dbReference type="NCBI Taxonomy" id="1121429"/>
    <lineage>
        <taxon>Bacteria</taxon>
        <taxon>Bacillati</taxon>
        <taxon>Bacillota</taxon>
        <taxon>Clostridia</taxon>
        <taxon>Eubacteriales</taxon>
        <taxon>Peptococcaceae</taxon>
        <taxon>Desulforamulus</taxon>
    </lineage>
</organism>
<reference evidence="4" key="1">
    <citation type="submission" date="2016-11" db="EMBL/GenBank/DDBJ databases">
        <authorList>
            <person name="Varghese N."/>
            <person name="Submissions S."/>
        </authorList>
    </citation>
    <scope>NUCLEOTIDE SEQUENCE [LARGE SCALE GENOMIC DNA]</scope>
    <source>
        <strain evidence="4">DSM 12395</strain>
    </source>
</reference>
<dbReference type="OrthoDB" id="2111964at2"/>
<dbReference type="STRING" id="1121429.SAMN02745133_01380"/>
<gene>
    <name evidence="3" type="ORF">SAMN02745133_01380</name>
</gene>